<evidence type="ECO:0000256" key="2">
    <source>
        <dbReference type="ARBA" id="ARBA00022692"/>
    </source>
</evidence>
<keyword evidence="2 5" id="KW-0812">Transmembrane</keyword>
<dbReference type="RefSeq" id="WP_185273506.1">
    <property type="nucleotide sequence ID" value="NZ_CP055156.1"/>
</dbReference>
<gene>
    <name evidence="7" type="ORF">HUW51_08280</name>
</gene>
<evidence type="ECO:0000256" key="1">
    <source>
        <dbReference type="ARBA" id="ARBA00004141"/>
    </source>
</evidence>
<organism evidence="7 8">
    <name type="scientific">Adhaeribacter swui</name>
    <dbReference type="NCBI Taxonomy" id="2086471"/>
    <lineage>
        <taxon>Bacteria</taxon>
        <taxon>Pseudomonadati</taxon>
        <taxon>Bacteroidota</taxon>
        <taxon>Cytophagia</taxon>
        <taxon>Cytophagales</taxon>
        <taxon>Hymenobacteraceae</taxon>
        <taxon>Adhaeribacter</taxon>
    </lineage>
</organism>
<protein>
    <submittedName>
        <fullName evidence="7">NINE protein</fullName>
    </submittedName>
</protein>
<dbReference type="Proteomes" id="UP000515237">
    <property type="component" value="Chromosome"/>
</dbReference>
<proteinExistence type="predicted"/>
<dbReference type="GO" id="GO:0016020">
    <property type="term" value="C:membrane"/>
    <property type="evidence" value="ECO:0007669"/>
    <property type="project" value="UniProtKB-SubCell"/>
</dbReference>
<dbReference type="InterPro" id="IPR007829">
    <property type="entry name" value="TM2"/>
</dbReference>
<keyword evidence="3 5" id="KW-1133">Transmembrane helix</keyword>
<feature type="transmembrane region" description="Helical" evidence="5">
    <location>
        <begin position="73"/>
        <end position="92"/>
    </location>
</feature>
<feature type="transmembrane region" description="Helical" evidence="5">
    <location>
        <begin position="47"/>
        <end position="67"/>
    </location>
</feature>
<name>A0A7G7G6E4_9BACT</name>
<reference evidence="7 8" key="1">
    <citation type="journal article" date="2018" name="Int. J. Syst. Evol. Microbiol.">
        <title>Adhaeribacter swui sp. nov., isolated from wet mud.</title>
        <authorList>
            <person name="Kim D.U."/>
            <person name="Kim K.W."/>
            <person name="Kang M.S."/>
            <person name="Kim J.Y."/>
            <person name="Jang J.H."/>
            <person name="Kim M.K."/>
        </authorList>
    </citation>
    <scope>NUCLEOTIDE SEQUENCE [LARGE SCALE GENOMIC DNA]</scope>
    <source>
        <strain evidence="7 8">KCTC 52873</strain>
    </source>
</reference>
<dbReference type="AlphaFoldDB" id="A0A7G7G6E4"/>
<evidence type="ECO:0000313" key="8">
    <source>
        <dbReference type="Proteomes" id="UP000515237"/>
    </source>
</evidence>
<accession>A0A7G7G6E4</accession>
<dbReference type="KEGG" id="aswu:HUW51_08280"/>
<feature type="domain" description="TM2" evidence="6">
    <location>
        <begin position="49"/>
        <end position="92"/>
    </location>
</feature>
<keyword evidence="4 5" id="KW-0472">Membrane</keyword>
<evidence type="ECO:0000256" key="3">
    <source>
        <dbReference type="ARBA" id="ARBA00022989"/>
    </source>
</evidence>
<comment type="subcellular location">
    <subcellularLocation>
        <location evidence="1">Membrane</location>
        <topology evidence="1">Multi-pass membrane protein</topology>
    </subcellularLocation>
</comment>
<evidence type="ECO:0000256" key="5">
    <source>
        <dbReference type="SAM" id="Phobius"/>
    </source>
</evidence>
<keyword evidence="8" id="KW-1185">Reference proteome</keyword>
<evidence type="ECO:0000256" key="4">
    <source>
        <dbReference type="ARBA" id="ARBA00023136"/>
    </source>
</evidence>
<dbReference type="Pfam" id="PF05154">
    <property type="entry name" value="TM2"/>
    <property type="match status" value="1"/>
</dbReference>
<dbReference type="EMBL" id="CP055156">
    <property type="protein sequence ID" value="QNF32728.1"/>
    <property type="molecule type" value="Genomic_DNA"/>
</dbReference>
<evidence type="ECO:0000259" key="6">
    <source>
        <dbReference type="Pfam" id="PF05154"/>
    </source>
</evidence>
<sequence length="121" mass="13626">MANVLNYLPELEADEMAFVQGFFQNFNEQQAQQFTDIYRLRRKRPELILFTALLGFVGFAGIQRFVVGDIGLGILYFFTAGLCFIGTIVDVIKYRGIAFNANIKEAQRTNILVMGQAGNGF</sequence>
<evidence type="ECO:0000313" key="7">
    <source>
        <dbReference type="EMBL" id="QNF32728.1"/>
    </source>
</evidence>